<evidence type="ECO:0000256" key="1">
    <source>
        <dbReference type="ARBA" id="ARBA00004141"/>
    </source>
</evidence>
<evidence type="ECO:0000256" key="5">
    <source>
        <dbReference type="ARBA" id="ARBA00023136"/>
    </source>
</evidence>
<feature type="transmembrane region" description="Helical" evidence="6">
    <location>
        <begin position="339"/>
        <end position="358"/>
    </location>
</feature>
<feature type="transmembrane region" description="Helical" evidence="6">
    <location>
        <begin position="401"/>
        <end position="420"/>
    </location>
</feature>
<feature type="transmembrane region" description="Helical" evidence="6">
    <location>
        <begin position="275"/>
        <end position="295"/>
    </location>
</feature>
<proteinExistence type="predicted"/>
<dbReference type="Gene3D" id="1.20.1250.20">
    <property type="entry name" value="MFS general substrate transporter like domains"/>
    <property type="match status" value="2"/>
</dbReference>
<reference evidence="8 9" key="1">
    <citation type="submission" date="2019-07" db="EMBL/GenBank/DDBJ databases">
        <title>Finished genome of Venturia effusa.</title>
        <authorList>
            <person name="Young C.A."/>
            <person name="Cox M.P."/>
            <person name="Ganley A.R.D."/>
            <person name="David W.J."/>
        </authorList>
    </citation>
    <scope>NUCLEOTIDE SEQUENCE [LARGE SCALE GENOMIC DNA]</scope>
    <source>
        <strain evidence="9">albino</strain>
    </source>
</reference>
<evidence type="ECO:0000256" key="4">
    <source>
        <dbReference type="ARBA" id="ARBA00022989"/>
    </source>
</evidence>
<accession>A0A517LB37</accession>
<evidence type="ECO:0000259" key="7">
    <source>
        <dbReference type="PROSITE" id="PS50850"/>
    </source>
</evidence>
<dbReference type="FunFam" id="1.20.1250.20:FF:000034">
    <property type="entry name" value="MFS general substrate transporter"/>
    <property type="match status" value="1"/>
</dbReference>
<evidence type="ECO:0000313" key="8">
    <source>
        <dbReference type="EMBL" id="QDS72837.1"/>
    </source>
</evidence>
<dbReference type="Pfam" id="PF07690">
    <property type="entry name" value="MFS_1"/>
    <property type="match status" value="1"/>
</dbReference>
<keyword evidence="4 6" id="KW-1133">Transmembrane helix</keyword>
<organism evidence="8 9">
    <name type="scientific">Venturia effusa</name>
    <dbReference type="NCBI Taxonomy" id="50376"/>
    <lineage>
        <taxon>Eukaryota</taxon>
        <taxon>Fungi</taxon>
        <taxon>Dikarya</taxon>
        <taxon>Ascomycota</taxon>
        <taxon>Pezizomycotina</taxon>
        <taxon>Dothideomycetes</taxon>
        <taxon>Pleosporomycetidae</taxon>
        <taxon>Venturiales</taxon>
        <taxon>Venturiaceae</taxon>
        <taxon>Venturia</taxon>
    </lineage>
</organism>
<dbReference type="PANTHER" id="PTHR43791:SF57">
    <property type="entry name" value="MAJOR FACILITATOR SUPERFAMILY (MFS) PROFILE DOMAIN-CONTAINING PROTEIN"/>
    <property type="match status" value="1"/>
</dbReference>
<dbReference type="InterPro" id="IPR020846">
    <property type="entry name" value="MFS_dom"/>
</dbReference>
<keyword evidence="9" id="KW-1185">Reference proteome</keyword>
<sequence length="492" mass="54947">MSDLDRKTPYEESENPAVFEKAASEGSLVGFNDRATKRLLRKIDLYLIPLLSLLYLLSFLDRSNIGNAKLAGLTTTLSLKGLQFNNALAIFFPFYVLAEVPSNLMMKLTRPSIWIPIIMVTWGLVCTMMGLVKNYQGLMAARVFLGLAEGGLFPGVTFYITMWYRRHECGRRMAIFFSAATAAGAFGGLLAYAIQNMDHVANLRSWQWIFILEGIATFVVGCVAFFLLHDYPDTAKFLAKDEREEVQRRLEHDRGMLADEFAMKYILDAFKDWKIWVNCFITVGIFAGLYSVSLFMPTIVSGLGYKDKEAQLMTVPPYVVACLFCISSGFAADRAKQRGVFQIGFILASMVGLLMLLLSTSNHVKYAGVFFTTVGIYSNVPQCTAWNSNNIGGTTKRSVGMAMQVGMGNLAGTMSAYMFLPKDQPKGFASGYKGLLGLAAMSCALSIGMSVYLRMENSRRDREFKRPEEYTVEEMALEREKGDNASFFRYTV</sequence>
<evidence type="ECO:0000256" key="6">
    <source>
        <dbReference type="SAM" id="Phobius"/>
    </source>
</evidence>
<feature type="domain" description="Major facilitator superfamily (MFS) profile" evidence="7">
    <location>
        <begin position="47"/>
        <end position="458"/>
    </location>
</feature>
<feature type="transmembrane region" description="Helical" evidence="6">
    <location>
        <begin position="113"/>
        <end position="132"/>
    </location>
</feature>
<dbReference type="GO" id="GO:0022857">
    <property type="term" value="F:transmembrane transporter activity"/>
    <property type="evidence" value="ECO:0007669"/>
    <property type="project" value="InterPro"/>
</dbReference>
<name>A0A517LB37_9PEZI</name>
<gene>
    <name evidence="8" type="ORF">FKW77_006964</name>
</gene>
<evidence type="ECO:0000256" key="2">
    <source>
        <dbReference type="ARBA" id="ARBA00022448"/>
    </source>
</evidence>
<dbReference type="OrthoDB" id="2962993at2759"/>
<feature type="transmembrane region" description="Helical" evidence="6">
    <location>
        <begin position="315"/>
        <end position="332"/>
    </location>
</feature>
<feature type="transmembrane region" description="Helical" evidence="6">
    <location>
        <begin position="173"/>
        <end position="194"/>
    </location>
</feature>
<evidence type="ECO:0000313" key="9">
    <source>
        <dbReference type="Proteomes" id="UP000316270"/>
    </source>
</evidence>
<keyword evidence="3 6" id="KW-0812">Transmembrane</keyword>
<feature type="transmembrane region" description="Helical" evidence="6">
    <location>
        <begin position="138"/>
        <end position="161"/>
    </location>
</feature>
<dbReference type="GO" id="GO:0016020">
    <property type="term" value="C:membrane"/>
    <property type="evidence" value="ECO:0007669"/>
    <property type="project" value="UniProtKB-SubCell"/>
</dbReference>
<feature type="transmembrane region" description="Helical" evidence="6">
    <location>
        <begin position="432"/>
        <end position="453"/>
    </location>
</feature>
<keyword evidence="5 6" id="KW-0472">Membrane</keyword>
<comment type="subcellular location">
    <subcellularLocation>
        <location evidence="1">Membrane</location>
        <topology evidence="1">Multi-pass membrane protein</topology>
    </subcellularLocation>
</comment>
<feature type="transmembrane region" description="Helical" evidence="6">
    <location>
        <begin position="364"/>
        <end position="380"/>
    </location>
</feature>
<dbReference type="FunFam" id="1.20.1250.20:FF:000068">
    <property type="entry name" value="MFS general substrate transporter"/>
    <property type="match status" value="1"/>
</dbReference>
<dbReference type="InterPro" id="IPR036259">
    <property type="entry name" value="MFS_trans_sf"/>
</dbReference>
<feature type="transmembrane region" description="Helical" evidence="6">
    <location>
        <begin position="43"/>
        <end position="60"/>
    </location>
</feature>
<dbReference type="PANTHER" id="PTHR43791">
    <property type="entry name" value="PERMEASE-RELATED"/>
    <property type="match status" value="1"/>
</dbReference>
<dbReference type="SUPFAM" id="SSF103473">
    <property type="entry name" value="MFS general substrate transporter"/>
    <property type="match status" value="1"/>
</dbReference>
<dbReference type="InterPro" id="IPR011701">
    <property type="entry name" value="MFS"/>
</dbReference>
<dbReference type="EMBL" id="CP042192">
    <property type="protein sequence ID" value="QDS72837.1"/>
    <property type="molecule type" value="Genomic_DNA"/>
</dbReference>
<dbReference type="AlphaFoldDB" id="A0A517LB37"/>
<keyword evidence="2" id="KW-0813">Transport</keyword>
<feature type="transmembrane region" description="Helical" evidence="6">
    <location>
        <begin position="82"/>
        <end position="101"/>
    </location>
</feature>
<feature type="transmembrane region" description="Helical" evidence="6">
    <location>
        <begin position="206"/>
        <end position="228"/>
    </location>
</feature>
<dbReference type="PROSITE" id="PS50850">
    <property type="entry name" value="MFS"/>
    <property type="match status" value="1"/>
</dbReference>
<dbReference type="Proteomes" id="UP000316270">
    <property type="component" value="Chromosome 8"/>
</dbReference>
<evidence type="ECO:0000256" key="3">
    <source>
        <dbReference type="ARBA" id="ARBA00022692"/>
    </source>
</evidence>
<protein>
    <recommendedName>
        <fullName evidence="7">Major facilitator superfamily (MFS) profile domain-containing protein</fullName>
    </recommendedName>
</protein>